<gene>
    <name evidence="1" type="ORF">P0O24_03470</name>
</gene>
<proteinExistence type="predicted"/>
<dbReference type="InterPro" id="IPR051354">
    <property type="entry name" value="Transposase_27_IS1"/>
</dbReference>
<dbReference type="Proteomes" id="UP001215956">
    <property type="component" value="Unassembled WGS sequence"/>
</dbReference>
<sequence length="155" mass="17316">MKANRLVLAGSFCWNKDCPDYGLVDHGNIVKYGRTGKGTQRLKCTTCDKVFVENKGTVFYGRHHNPKEILECLAMVAERNSLASIHRIKGIKEETVMSWLREASNHVEKIESLLLANYPLTRVQLDAMWTYVGHKGKKVDISKNPTEAASGGALP</sequence>
<organism evidence="1 2">
    <name type="scientific">Candidatus Methanocrinis alkalitolerans</name>
    <dbReference type="NCBI Taxonomy" id="3033395"/>
    <lineage>
        <taxon>Archaea</taxon>
        <taxon>Methanobacteriati</taxon>
        <taxon>Methanobacteriota</taxon>
        <taxon>Stenosarchaea group</taxon>
        <taxon>Methanomicrobia</taxon>
        <taxon>Methanotrichales</taxon>
        <taxon>Methanotrichaceae</taxon>
        <taxon>Methanocrinis</taxon>
    </lineage>
</organism>
<comment type="caution">
    <text evidence="1">The sequence shown here is derived from an EMBL/GenBank/DDBJ whole genome shotgun (WGS) entry which is preliminary data.</text>
</comment>
<dbReference type="PANTHER" id="PTHR33293">
    <property type="entry name" value="INSERTION ELEMENT IS1 1 PROTEIN INSB-RELATED"/>
    <property type="match status" value="1"/>
</dbReference>
<dbReference type="PANTHER" id="PTHR33293:SF1">
    <property type="entry name" value="INSERTION ELEMENT IS1 1 PROTEIN INSB-RELATED"/>
    <property type="match status" value="1"/>
</dbReference>
<keyword evidence="2" id="KW-1185">Reference proteome</keyword>
<evidence type="ECO:0000313" key="1">
    <source>
        <dbReference type="EMBL" id="MDF0592638.1"/>
    </source>
</evidence>
<accession>A0ABT5XD59</accession>
<name>A0ABT5XD59_9EURY</name>
<evidence type="ECO:0000313" key="2">
    <source>
        <dbReference type="Proteomes" id="UP001215956"/>
    </source>
</evidence>
<evidence type="ECO:0008006" key="3">
    <source>
        <dbReference type="Google" id="ProtNLM"/>
    </source>
</evidence>
<protein>
    <recommendedName>
        <fullName evidence="3">IS1 family transposase</fullName>
    </recommendedName>
</protein>
<dbReference type="RefSeq" id="WP_316968347.1">
    <property type="nucleotide sequence ID" value="NZ_JARFPL010000008.1"/>
</dbReference>
<reference evidence="1 2" key="1">
    <citation type="submission" date="2023-03" db="EMBL/GenBank/DDBJ databases">
        <title>Whole genome sequencing of Methanotrichaceae archaeon M04Ac.</title>
        <authorList>
            <person name="Khomyakova M.A."/>
            <person name="Merkel A.Y."/>
            <person name="Slobodkin A.I."/>
        </authorList>
    </citation>
    <scope>NUCLEOTIDE SEQUENCE [LARGE SCALE GENOMIC DNA]</scope>
    <source>
        <strain evidence="1 2">M04Ac</strain>
    </source>
</reference>
<dbReference type="EMBL" id="JARFPL010000008">
    <property type="protein sequence ID" value="MDF0592638.1"/>
    <property type="molecule type" value="Genomic_DNA"/>
</dbReference>